<organism evidence="1 2">
    <name type="scientific">Salix dunnii</name>
    <dbReference type="NCBI Taxonomy" id="1413687"/>
    <lineage>
        <taxon>Eukaryota</taxon>
        <taxon>Viridiplantae</taxon>
        <taxon>Streptophyta</taxon>
        <taxon>Embryophyta</taxon>
        <taxon>Tracheophyta</taxon>
        <taxon>Spermatophyta</taxon>
        <taxon>Magnoliopsida</taxon>
        <taxon>eudicotyledons</taxon>
        <taxon>Gunneridae</taxon>
        <taxon>Pentapetalae</taxon>
        <taxon>rosids</taxon>
        <taxon>fabids</taxon>
        <taxon>Malpighiales</taxon>
        <taxon>Salicaceae</taxon>
        <taxon>Saliceae</taxon>
        <taxon>Salix</taxon>
    </lineage>
</organism>
<evidence type="ECO:0000313" key="2">
    <source>
        <dbReference type="Proteomes" id="UP000657918"/>
    </source>
</evidence>
<dbReference type="AlphaFoldDB" id="A0A835J1N8"/>
<sequence length="244" mass="27564">MASSNLDITSNSTPIPFTFPTIHHLLSIKLDGSNYLGWLPQFLPYSMANRFAAQNRSCVSHLKRQLQNLQQENKTCADYVQIEKGLANQFAGAGKPIEDDDLIPYIIGGLRATYTPFITSFSFATRDISLSFNEFQSELLSYGTLLENQVKTVPLEARQFALFNQFQGSSKFSKKKKIDMVNSDILLTHSILLIFLIRSSHLGMTAPSTLILNLSLELRISLYQRCLTKIILHVRFVTSQTIKH</sequence>
<accession>A0A835J1N8</accession>
<dbReference type="Proteomes" id="UP000657918">
    <property type="component" value="Unassembled WGS sequence"/>
</dbReference>
<gene>
    <name evidence="1" type="ORF">SADUNF_Sadunf19G0029400</name>
</gene>
<proteinExistence type="predicted"/>
<evidence type="ECO:0000313" key="1">
    <source>
        <dbReference type="EMBL" id="KAF9661068.1"/>
    </source>
</evidence>
<comment type="caution">
    <text evidence="1">The sequence shown here is derived from an EMBL/GenBank/DDBJ whole genome shotgun (WGS) entry which is preliminary data.</text>
</comment>
<protein>
    <submittedName>
        <fullName evidence="1">Uncharacterized protein</fullName>
    </submittedName>
</protein>
<reference evidence="1 2" key="1">
    <citation type="submission" date="2020-10" db="EMBL/GenBank/DDBJ databases">
        <title>Plant Genome Project.</title>
        <authorList>
            <person name="Zhang R.-G."/>
        </authorList>
    </citation>
    <scope>NUCLEOTIDE SEQUENCE [LARGE SCALE GENOMIC DNA]</scope>
    <source>
        <strain evidence="1">FAFU-HL-1</strain>
        <tissue evidence="1">Leaf</tissue>
    </source>
</reference>
<dbReference type="EMBL" id="JADGMS010000019">
    <property type="protein sequence ID" value="KAF9661068.1"/>
    <property type="molecule type" value="Genomic_DNA"/>
</dbReference>
<keyword evidence="2" id="KW-1185">Reference proteome</keyword>
<name>A0A835J1N8_9ROSI</name>
<dbReference type="PANTHER" id="PTHR47481">
    <property type="match status" value="1"/>
</dbReference>
<dbReference type="PANTHER" id="PTHR47481:SF22">
    <property type="entry name" value="RETROTRANSPOSON GAG DOMAIN-CONTAINING PROTEIN"/>
    <property type="match status" value="1"/>
</dbReference>
<dbReference type="OrthoDB" id="851583at2759"/>